<evidence type="ECO:0000313" key="4">
    <source>
        <dbReference type="Proteomes" id="UP000273044"/>
    </source>
</evidence>
<organism evidence="3 4">
    <name type="scientific">Arachnia propionica</name>
    <dbReference type="NCBI Taxonomy" id="1750"/>
    <lineage>
        <taxon>Bacteria</taxon>
        <taxon>Bacillati</taxon>
        <taxon>Actinomycetota</taxon>
        <taxon>Actinomycetes</taxon>
        <taxon>Propionibacteriales</taxon>
        <taxon>Propionibacteriaceae</taxon>
        <taxon>Arachnia</taxon>
    </lineage>
</organism>
<keyword evidence="4" id="KW-1185">Reference proteome</keyword>
<feature type="region of interest" description="Disordered" evidence="1">
    <location>
        <begin position="46"/>
        <end position="74"/>
    </location>
</feature>
<evidence type="ECO:0000256" key="1">
    <source>
        <dbReference type="SAM" id="MobiDB-lite"/>
    </source>
</evidence>
<dbReference type="AlphaFoldDB" id="A0A448MVI3"/>
<evidence type="ECO:0000313" key="3">
    <source>
        <dbReference type="EMBL" id="VEH69163.1"/>
    </source>
</evidence>
<sequence length="452" mass="47728">MRMGSGNAGGGGGGVDGRPRFSWPFFLAALGVGAVLVGMVLALSQPPGTGGKPESSTASGCSATPDVVAPSGGSAQWQQEWSFEAGEGKWGGEPGQDRANFWNAYAHGDCLIVISGWKPGEKTRLTGYRIAEDGPKRLWSIEEEQIFAPDANVWWGGKLVLGNRLLDPTTGALGDGPWSGVPAALSNDFALVCKLSLRTVCSGWDWNGGAPTKRWTQEYDGRLSVLTHKGLAGNTDKGAALAELSTDPSAKKAPIVAVSLADGSLLAEWPAVANNQKDQYIPADDGWIHVAPESAEASAVSLTGERTSFPLTGSNAALLVAEKGKPTIEQFRAAYETGDVSWARVVIDCPSSRQCSLNGNPFLLPKHMAYRGVPGRAGYQLAWSMSSDGRNLFMRPHGLDIRRAVCLVDIPGGKDIPLTEGSVTNRGTVAPLMRDDLVIAIEGSSLVGYRPR</sequence>
<accession>A0A448MVI3</accession>
<feature type="transmembrane region" description="Helical" evidence="2">
    <location>
        <begin position="21"/>
        <end position="43"/>
    </location>
</feature>
<keyword evidence="2" id="KW-0472">Membrane</keyword>
<protein>
    <submittedName>
        <fullName evidence="3">Uncharacterized protein</fullName>
    </submittedName>
</protein>
<dbReference type="Proteomes" id="UP000273044">
    <property type="component" value="Chromosome"/>
</dbReference>
<proteinExistence type="predicted"/>
<dbReference type="EMBL" id="LR134406">
    <property type="protein sequence ID" value="VEH69163.1"/>
    <property type="molecule type" value="Genomic_DNA"/>
</dbReference>
<evidence type="ECO:0000256" key="2">
    <source>
        <dbReference type="SAM" id="Phobius"/>
    </source>
</evidence>
<keyword evidence="2" id="KW-1133">Transmembrane helix</keyword>
<gene>
    <name evidence="3" type="ORF">NCTC12967_00427</name>
</gene>
<name>A0A448MVI3_9ACTN</name>
<keyword evidence="2" id="KW-0812">Transmembrane</keyword>
<reference evidence="3 4" key="1">
    <citation type="submission" date="2018-12" db="EMBL/GenBank/DDBJ databases">
        <authorList>
            <consortium name="Pathogen Informatics"/>
        </authorList>
    </citation>
    <scope>NUCLEOTIDE SEQUENCE [LARGE SCALE GENOMIC DNA]</scope>
    <source>
        <strain evidence="3 4">NCTC12967</strain>
    </source>
</reference>